<dbReference type="GO" id="GO:0003677">
    <property type="term" value="F:DNA binding"/>
    <property type="evidence" value="ECO:0007669"/>
    <property type="project" value="UniProtKB-KW"/>
</dbReference>
<evidence type="ECO:0000256" key="3">
    <source>
        <dbReference type="ARBA" id="ARBA00022553"/>
    </source>
</evidence>
<evidence type="ECO:0000256" key="6">
    <source>
        <dbReference type="ARBA" id="ARBA00023163"/>
    </source>
</evidence>
<sequence length="142" mass="16210">MLLKQAVARGFFNYIEKLKYEYHLKESLKQMNVGEDLEKDDLDSRRYKYLDDDGSISPIEESGAEDETTHLEHDACDIKLVEESCFIISSEFPSKMNVCLPREKNKEAALSTKRVSKARNNGQRAERSEKEINMNGKEGGGT</sequence>
<proteinExistence type="predicted"/>
<gene>
    <name evidence="14" type="primary">Taf1d</name>
</gene>
<dbReference type="AlphaFoldDB" id="A0A6P6DL88"/>
<evidence type="ECO:0000256" key="2">
    <source>
        <dbReference type="ARBA" id="ARBA00018992"/>
    </source>
</evidence>
<evidence type="ECO:0000256" key="7">
    <source>
        <dbReference type="ARBA" id="ARBA00023242"/>
    </source>
</evidence>
<keyword evidence="7" id="KW-0539">Nucleus</keyword>
<accession>A0A6P6DL88</accession>
<dbReference type="InterPro" id="IPR027976">
    <property type="entry name" value="TAF1D"/>
</dbReference>
<dbReference type="CTD" id="79101"/>
<evidence type="ECO:0000256" key="5">
    <source>
        <dbReference type="ARBA" id="ARBA00023125"/>
    </source>
</evidence>
<dbReference type="RefSeq" id="XP_023560741.1">
    <property type="nucleotide sequence ID" value="XM_023704973.1"/>
</dbReference>
<keyword evidence="3" id="KW-0597">Phosphoprotein</keyword>
<reference evidence="14" key="1">
    <citation type="submission" date="2025-08" db="UniProtKB">
        <authorList>
            <consortium name="RefSeq"/>
        </authorList>
    </citation>
    <scope>IDENTIFICATION</scope>
</reference>
<evidence type="ECO:0000256" key="9">
    <source>
        <dbReference type="ARBA" id="ARBA00025940"/>
    </source>
</evidence>
<comment type="function">
    <text evidence="8">Component of the transcription factor SL1/TIF-IB complex, which is involved in the assembly of the PIC (preinitiation complex) during RNA polymerase I-dependent transcription. The rate of PIC formation probably is primarily dependent on the rate of association of SL1/TIF-IB with the rDNA promoter. SL1/TIF-IB is involved in stabilization of nucleolar transcription factor 1/UBTF on rDNA. Formation of SL1/TIF-IB excludes the association of TBP with TFIID subunits.</text>
</comment>
<keyword evidence="13" id="KW-1185">Reference proteome</keyword>
<dbReference type="GO" id="GO:0005668">
    <property type="term" value="C:RNA polymerase transcription factor SL1 complex"/>
    <property type="evidence" value="ECO:0007669"/>
    <property type="project" value="InterPro"/>
</dbReference>
<dbReference type="GO" id="GO:0005654">
    <property type="term" value="C:nucleoplasm"/>
    <property type="evidence" value="ECO:0007669"/>
    <property type="project" value="TreeGrafter"/>
</dbReference>
<dbReference type="PANTHER" id="PTHR14562">
    <property type="entry name" value="TATA BOX-BINDING PROTEIN ASSOCIATED FACTOR RNA POLYMERASE I SUBUNIT D"/>
    <property type="match status" value="1"/>
</dbReference>
<comment type="subcellular location">
    <subcellularLocation>
        <location evidence="1">Nucleus</location>
    </subcellularLocation>
</comment>
<evidence type="ECO:0000256" key="11">
    <source>
        <dbReference type="ARBA" id="ARBA00032499"/>
    </source>
</evidence>
<protein>
    <recommendedName>
        <fullName evidence="2">TATA box-binding protein-associated factor RNA polymerase I subunit D</fullName>
    </recommendedName>
    <alternativeName>
        <fullName evidence="11">TATA box-binding protein-associated factor 1D</fullName>
    </alternativeName>
    <alternativeName>
        <fullName evidence="10">Transcription initiation factor SL1/TIF-IB subunit D</fullName>
    </alternativeName>
</protein>
<organism evidence="13 14">
    <name type="scientific">Octodon degus</name>
    <name type="common">Degu</name>
    <name type="synonym">Sciurus degus</name>
    <dbReference type="NCBI Taxonomy" id="10160"/>
    <lineage>
        <taxon>Eukaryota</taxon>
        <taxon>Metazoa</taxon>
        <taxon>Chordata</taxon>
        <taxon>Craniata</taxon>
        <taxon>Vertebrata</taxon>
        <taxon>Euteleostomi</taxon>
        <taxon>Mammalia</taxon>
        <taxon>Eutheria</taxon>
        <taxon>Euarchontoglires</taxon>
        <taxon>Glires</taxon>
        <taxon>Rodentia</taxon>
        <taxon>Hystricomorpha</taxon>
        <taxon>Octodontidae</taxon>
        <taxon>Octodon</taxon>
    </lineage>
</organism>
<name>A0A6P6DL88_OCTDE</name>
<evidence type="ECO:0000256" key="4">
    <source>
        <dbReference type="ARBA" id="ARBA00023015"/>
    </source>
</evidence>
<dbReference type="Pfam" id="PF15333">
    <property type="entry name" value="TAF1D"/>
    <property type="match status" value="1"/>
</dbReference>
<dbReference type="OrthoDB" id="9950926at2759"/>
<evidence type="ECO:0000313" key="14">
    <source>
        <dbReference type="RefSeq" id="XP_023560741.1"/>
    </source>
</evidence>
<dbReference type="Proteomes" id="UP000515203">
    <property type="component" value="Unplaced"/>
</dbReference>
<dbReference type="PANTHER" id="PTHR14562:SF3">
    <property type="entry name" value="TATA BOX-BINDING PROTEIN-ASSOCIATED FACTOR RNA POLYMERASE I SUBUNIT D"/>
    <property type="match status" value="1"/>
</dbReference>
<evidence type="ECO:0000256" key="8">
    <source>
        <dbReference type="ARBA" id="ARBA00025110"/>
    </source>
</evidence>
<comment type="subunit">
    <text evidence="9">Component of the transcription factor SL1/TIF-IB complex, composed of TBP and at least TAF1A, TAF1B, TAF1C and TAF1D. Interacts with UBTF.</text>
</comment>
<dbReference type="InParanoid" id="A0A6P6DL88"/>
<evidence type="ECO:0000313" key="13">
    <source>
        <dbReference type="Proteomes" id="UP000515203"/>
    </source>
</evidence>
<evidence type="ECO:0000256" key="12">
    <source>
        <dbReference type="SAM" id="MobiDB-lite"/>
    </source>
</evidence>
<keyword evidence="4" id="KW-0805">Transcription regulation</keyword>
<keyword evidence="5" id="KW-0238">DNA-binding</keyword>
<dbReference type="GO" id="GO:0006355">
    <property type="term" value="P:regulation of DNA-templated transcription"/>
    <property type="evidence" value="ECO:0007669"/>
    <property type="project" value="InterPro"/>
</dbReference>
<evidence type="ECO:0000256" key="1">
    <source>
        <dbReference type="ARBA" id="ARBA00004123"/>
    </source>
</evidence>
<keyword evidence="6" id="KW-0804">Transcription</keyword>
<dbReference type="GeneID" id="101568531"/>
<feature type="region of interest" description="Disordered" evidence="12">
    <location>
        <begin position="107"/>
        <end position="142"/>
    </location>
</feature>
<evidence type="ECO:0000256" key="10">
    <source>
        <dbReference type="ARBA" id="ARBA00030353"/>
    </source>
</evidence>